<dbReference type="RefSeq" id="WP_119971743.1">
    <property type="nucleotide sequence ID" value="NZ_JBHSQA010000005.1"/>
</dbReference>
<dbReference type="PANTHER" id="PTHR11014">
    <property type="entry name" value="PEPTIDASE M20 FAMILY MEMBER"/>
    <property type="match status" value="1"/>
</dbReference>
<dbReference type="Proteomes" id="UP000272015">
    <property type="component" value="Unassembled WGS sequence"/>
</dbReference>
<dbReference type="Pfam" id="PF01546">
    <property type="entry name" value="Peptidase_M20"/>
    <property type="match status" value="1"/>
</dbReference>
<sequence length="308" mass="32623">MPALTTTPSALAKTVAHEILADTAAALPRWVAFFRDLHAHPELAFRETRTAGLLAASLTAAGFTVTTRVGGTGVVGLLRNGTGPVVMLRGHMDGRPMLEQTDLAWRSRATQTVGGVATPVMHACGHDMQVTALAAAADVLEQASDRWRGTLMIVGQPAEDEGAGARAMLDDGLFTRFPRPDVVLGQHVGPFAVGRVEHPTAPWTSTVTDRVQSAHEALVPGGVRRRPCRMGCDDSAEFGIAGDRSPGPEIPSAFWLWGGMDPARFSDDEVGPDEGTGPHSARFELVDAPAIDVGRKLLVAAALEYLRT</sequence>
<dbReference type="GO" id="GO:0016787">
    <property type="term" value="F:hydrolase activity"/>
    <property type="evidence" value="ECO:0007669"/>
    <property type="project" value="UniProtKB-KW"/>
</dbReference>
<dbReference type="EMBL" id="QZVS01000058">
    <property type="protein sequence ID" value="RJT90617.1"/>
    <property type="molecule type" value="Genomic_DNA"/>
</dbReference>
<dbReference type="SUPFAM" id="SSF53187">
    <property type="entry name" value="Zn-dependent exopeptidases"/>
    <property type="match status" value="1"/>
</dbReference>
<keyword evidence="1" id="KW-0378">Hydrolase</keyword>
<accession>A0A3A5MKI3</accession>
<name>A0A3A5MKI3_9MICO</name>
<protein>
    <submittedName>
        <fullName evidence="1">M20/M25/M40 family metallo-hydrolase</fullName>
    </submittedName>
</protein>
<dbReference type="AlphaFoldDB" id="A0A3A5MKI3"/>
<reference evidence="1 2" key="1">
    <citation type="submission" date="2018-09" db="EMBL/GenBank/DDBJ databases">
        <title>Novel species of Cryobacterium.</title>
        <authorList>
            <person name="Liu Q."/>
            <person name="Xin Y.-H."/>
        </authorList>
    </citation>
    <scope>NUCLEOTIDE SEQUENCE [LARGE SCALE GENOMIC DNA]</scope>
    <source>
        <strain evidence="1 2">Hh39</strain>
    </source>
</reference>
<dbReference type="Gene3D" id="3.40.630.10">
    <property type="entry name" value="Zn peptidases"/>
    <property type="match status" value="1"/>
</dbReference>
<dbReference type="OrthoDB" id="9777385at2"/>
<organism evidence="1 2">
    <name type="scientific">Cryobacterium melibiosiphilum</name>
    <dbReference type="NCBI Taxonomy" id="995039"/>
    <lineage>
        <taxon>Bacteria</taxon>
        <taxon>Bacillati</taxon>
        <taxon>Actinomycetota</taxon>
        <taxon>Actinomycetes</taxon>
        <taxon>Micrococcales</taxon>
        <taxon>Microbacteriaceae</taxon>
        <taxon>Cryobacterium</taxon>
    </lineage>
</organism>
<dbReference type="InterPro" id="IPR017439">
    <property type="entry name" value="Amidohydrolase"/>
</dbReference>
<evidence type="ECO:0000313" key="2">
    <source>
        <dbReference type="Proteomes" id="UP000272015"/>
    </source>
</evidence>
<gene>
    <name evidence="1" type="ORF">D6T64_03625</name>
</gene>
<dbReference type="InterPro" id="IPR002933">
    <property type="entry name" value="Peptidase_M20"/>
</dbReference>
<dbReference type="PANTHER" id="PTHR11014:SF63">
    <property type="entry name" value="METALLOPEPTIDASE, PUTATIVE (AFU_ORTHOLOGUE AFUA_6G09600)-RELATED"/>
    <property type="match status" value="1"/>
</dbReference>
<comment type="caution">
    <text evidence="1">The sequence shown here is derived from an EMBL/GenBank/DDBJ whole genome shotgun (WGS) entry which is preliminary data.</text>
</comment>
<keyword evidence="2" id="KW-1185">Reference proteome</keyword>
<evidence type="ECO:0000313" key="1">
    <source>
        <dbReference type="EMBL" id="RJT90617.1"/>
    </source>
</evidence>
<proteinExistence type="predicted"/>